<dbReference type="FunFam" id="3.30.40.10:FF:000123">
    <property type="entry name" value="E3 ubiquitin-protein ligase TRIM33"/>
    <property type="match status" value="1"/>
</dbReference>
<dbReference type="InterPro" id="IPR001965">
    <property type="entry name" value="Znf_PHD"/>
</dbReference>
<feature type="region of interest" description="Disordered" evidence="20">
    <location>
        <begin position="897"/>
        <end position="962"/>
    </location>
</feature>
<evidence type="ECO:0000256" key="3">
    <source>
        <dbReference type="ARBA" id="ARBA00004906"/>
    </source>
</evidence>
<dbReference type="Gene3D" id="1.20.920.10">
    <property type="entry name" value="Bromodomain-like"/>
    <property type="match status" value="1"/>
</dbReference>
<dbReference type="GO" id="GO:0008270">
    <property type="term" value="F:zinc ion binding"/>
    <property type="evidence" value="ECO:0007669"/>
    <property type="project" value="UniProtKB-KW"/>
</dbReference>
<dbReference type="GeneTree" id="ENSGT00940000156361"/>
<dbReference type="AlphaFoldDB" id="A0A8C7HMR1"/>
<feature type="domain" description="B box-type" evidence="24">
    <location>
        <begin position="223"/>
        <end position="270"/>
    </location>
</feature>
<keyword evidence="7" id="KW-0479">Metal-binding</keyword>
<evidence type="ECO:0000256" key="18">
    <source>
        <dbReference type="PROSITE-ProRule" id="PRU00024"/>
    </source>
</evidence>
<keyword evidence="26" id="KW-1185">Reference proteome</keyword>
<keyword evidence="10" id="KW-0833">Ubl conjugation pathway</keyword>
<feature type="compositionally biased region" description="Low complexity" evidence="20">
    <location>
        <begin position="791"/>
        <end position="815"/>
    </location>
</feature>
<dbReference type="SUPFAM" id="SSF47370">
    <property type="entry name" value="Bromodomain"/>
    <property type="match status" value="1"/>
</dbReference>
<evidence type="ECO:0000256" key="17">
    <source>
        <dbReference type="ARBA" id="ARBA00023242"/>
    </source>
</evidence>
<dbReference type="InterPro" id="IPR019786">
    <property type="entry name" value="Zinc_finger_PHD-type_CS"/>
</dbReference>
<comment type="catalytic activity">
    <reaction evidence="1">
        <text>S-ubiquitinyl-[E2 ubiquitin-conjugating enzyme]-L-cysteine + [acceptor protein]-L-lysine = [E2 ubiquitin-conjugating enzyme]-L-cysteine + N(6)-ubiquitinyl-[acceptor protein]-L-lysine.</text>
        <dbReference type="EC" id="2.3.2.27"/>
    </reaction>
</comment>
<evidence type="ECO:0000256" key="20">
    <source>
        <dbReference type="SAM" id="MobiDB-lite"/>
    </source>
</evidence>
<keyword evidence="16" id="KW-0804">Transcription</keyword>
<dbReference type="Pfam" id="PF00628">
    <property type="entry name" value="PHD"/>
    <property type="match status" value="1"/>
</dbReference>
<keyword evidence="15" id="KW-0238">DNA-binding</keyword>
<evidence type="ECO:0000313" key="25">
    <source>
        <dbReference type="Ensembl" id="ENSOKIP00005057524.1"/>
    </source>
</evidence>
<keyword evidence="12" id="KW-0805">Transcription regulation</keyword>
<keyword evidence="13" id="KW-0175">Coiled coil</keyword>
<evidence type="ECO:0000259" key="24">
    <source>
        <dbReference type="PROSITE" id="PS50119"/>
    </source>
</evidence>
<feature type="compositionally biased region" description="Acidic residues" evidence="20">
    <location>
        <begin position="1182"/>
        <end position="1212"/>
    </location>
</feature>
<accession>A0A8C7HMR1</accession>
<feature type="region of interest" description="Disordered" evidence="20">
    <location>
        <begin position="1182"/>
        <end position="1230"/>
    </location>
</feature>
<dbReference type="SMART" id="SM00297">
    <property type="entry name" value="BROMO"/>
    <property type="match status" value="1"/>
</dbReference>
<dbReference type="InterPro" id="IPR013083">
    <property type="entry name" value="Znf_RING/FYVE/PHD"/>
</dbReference>
<dbReference type="CDD" id="cd19830">
    <property type="entry name" value="Bbox2_TIF1g_C-VI"/>
    <property type="match status" value="1"/>
</dbReference>
<dbReference type="SUPFAM" id="SSF57903">
    <property type="entry name" value="FYVE/PHD zinc finger"/>
    <property type="match status" value="1"/>
</dbReference>
<evidence type="ECO:0000256" key="15">
    <source>
        <dbReference type="ARBA" id="ARBA00023125"/>
    </source>
</evidence>
<evidence type="ECO:0000259" key="22">
    <source>
        <dbReference type="PROSITE" id="PS50016"/>
    </source>
</evidence>
<dbReference type="InterPro" id="IPR011011">
    <property type="entry name" value="Znf_FYVE_PHD"/>
</dbReference>
<dbReference type="SMART" id="SM00249">
    <property type="entry name" value="PHD"/>
    <property type="match status" value="2"/>
</dbReference>
<keyword evidence="5" id="KW-0678">Repressor</keyword>
<gene>
    <name evidence="25" type="primary">TRIM33</name>
    <name evidence="25" type="synonym">trim33</name>
</gene>
<dbReference type="Ensembl" id="ENSOKIT00005061144.1">
    <property type="protein sequence ID" value="ENSOKIP00005057524.1"/>
    <property type="gene ID" value="ENSOKIG00005024124.1"/>
</dbReference>
<evidence type="ECO:0000256" key="7">
    <source>
        <dbReference type="ARBA" id="ARBA00022723"/>
    </source>
</evidence>
<dbReference type="SMART" id="SM00336">
    <property type="entry name" value="BBOX"/>
    <property type="match status" value="2"/>
</dbReference>
<feature type="compositionally biased region" description="Low complexity" evidence="20">
    <location>
        <begin position="82"/>
        <end position="96"/>
    </location>
</feature>
<dbReference type="RefSeq" id="XP_031650121.1">
    <property type="nucleotide sequence ID" value="XM_031794261.1"/>
</dbReference>
<feature type="compositionally biased region" description="Polar residues" evidence="20">
    <location>
        <begin position="776"/>
        <end position="790"/>
    </location>
</feature>
<protein>
    <recommendedName>
        <fullName evidence="4">RING-type E3 ubiquitin transferase</fullName>
        <ecNumber evidence="4">2.3.2.27</ecNumber>
    </recommendedName>
</protein>
<dbReference type="PROSITE" id="PS01359">
    <property type="entry name" value="ZF_PHD_1"/>
    <property type="match status" value="1"/>
</dbReference>
<dbReference type="SMART" id="SM00502">
    <property type="entry name" value="BBC"/>
    <property type="match status" value="1"/>
</dbReference>
<dbReference type="PROSITE" id="PS50014">
    <property type="entry name" value="BROMODOMAIN_2"/>
    <property type="match status" value="1"/>
</dbReference>
<comment type="pathway">
    <text evidence="3">Protein modification; protein ubiquitination.</text>
</comment>
<dbReference type="SUPFAM" id="SSF57845">
    <property type="entry name" value="B-box zinc-binding domain"/>
    <property type="match status" value="1"/>
</dbReference>
<evidence type="ECO:0000256" key="11">
    <source>
        <dbReference type="ARBA" id="ARBA00022833"/>
    </source>
</evidence>
<dbReference type="EC" id="2.3.2.27" evidence="4"/>
<feature type="region of interest" description="Disordered" evidence="20">
    <location>
        <begin position="532"/>
        <end position="588"/>
    </location>
</feature>
<dbReference type="Pfam" id="PF00643">
    <property type="entry name" value="zf-B_box"/>
    <property type="match status" value="1"/>
</dbReference>
<dbReference type="Gene3D" id="3.30.40.10">
    <property type="entry name" value="Zinc/RING finger domain, C3HC4 (zinc finger)"/>
    <property type="match status" value="2"/>
</dbReference>
<evidence type="ECO:0000256" key="8">
    <source>
        <dbReference type="ARBA" id="ARBA00022737"/>
    </source>
</evidence>
<dbReference type="GO" id="GO:0000785">
    <property type="term" value="C:chromatin"/>
    <property type="evidence" value="ECO:0007669"/>
    <property type="project" value="TreeGrafter"/>
</dbReference>
<dbReference type="InterPro" id="IPR019787">
    <property type="entry name" value="Znf_PHD-finger"/>
</dbReference>
<evidence type="ECO:0000256" key="10">
    <source>
        <dbReference type="ARBA" id="ARBA00022786"/>
    </source>
</evidence>
<keyword evidence="9 18" id="KW-0863">Zinc-finger</keyword>
<evidence type="ECO:0000256" key="9">
    <source>
        <dbReference type="ARBA" id="ARBA00022771"/>
    </source>
</evidence>
<keyword evidence="14 19" id="KW-0103">Bromodomain</keyword>
<evidence type="ECO:0000256" key="14">
    <source>
        <dbReference type="ARBA" id="ARBA00023117"/>
    </source>
</evidence>
<dbReference type="PANTHER" id="PTHR45915:SF3">
    <property type="entry name" value="E3 UBIQUITIN-PROTEIN LIGASE TRIM33"/>
    <property type="match status" value="1"/>
</dbReference>
<evidence type="ECO:0000256" key="2">
    <source>
        <dbReference type="ARBA" id="ARBA00004123"/>
    </source>
</evidence>
<dbReference type="SMART" id="SM00184">
    <property type="entry name" value="RING"/>
    <property type="match status" value="2"/>
</dbReference>
<evidence type="ECO:0000256" key="19">
    <source>
        <dbReference type="PROSITE-ProRule" id="PRU00035"/>
    </source>
</evidence>
<feature type="compositionally biased region" description="Low complexity" evidence="20">
    <location>
        <begin position="913"/>
        <end position="926"/>
    </location>
</feature>
<reference evidence="25" key="1">
    <citation type="submission" date="2025-08" db="UniProtKB">
        <authorList>
            <consortium name="Ensembl"/>
        </authorList>
    </citation>
    <scope>IDENTIFICATION</scope>
</reference>
<reference evidence="25" key="2">
    <citation type="submission" date="2025-09" db="UniProtKB">
        <authorList>
            <consortium name="Ensembl"/>
        </authorList>
    </citation>
    <scope>IDENTIFICATION</scope>
</reference>
<name>A0A8C7HMR1_ONCKI</name>
<dbReference type="InterPro" id="IPR017907">
    <property type="entry name" value="Znf_RING_CS"/>
</dbReference>
<keyword evidence="8" id="KW-0677">Repeat</keyword>
<evidence type="ECO:0000256" key="4">
    <source>
        <dbReference type="ARBA" id="ARBA00012483"/>
    </source>
</evidence>
<evidence type="ECO:0000259" key="21">
    <source>
        <dbReference type="PROSITE" id="PS50014"/>
    </source>
</evidence>
<dbReference type="CDD" id="cd15541">
    <property type="entry name" value="PHD_TIF1_like"/>
    <property type="match status" value="1"/>
</dbReference>
<feature type="compositionally biased region" description="Polar residues" evidence="20">
    <location>
        <begin position="51"/>
        <end position="60"/>
    </location>
</feature>
<dbReference type="CTD" id="51592"/>
<keyword evidence="6" id="KW-0808">Transferase</keyword>
<organism evidence="25 26">
    <name type="scientific">Oncorhynchus kisutch</name>
    <name type="common">Coho salmon</name>
    <name type="synonym">Salmo kisutch</name>
    <dbReference type="NCBI Taxonomy" id="8019"/>
    <lineage>
        <taxon>Eukaryota</taxon>
        <taxon>Metazoa</taxon>
        <taxon>Chordata</taxon>
        <taxon>Craniata</taxon>
        <taxon>Vertebrata</taxon>
        <taxon>Euteleostomi</taxon>
        <taxon>Actinopterygii</taxon>
        <taxon>Neopterygii</taxon>
        <taxon>Teleostei</taxon>
        <taxon>Protacanthopterygii</taxon>
        <taxon>Salmoniformes</taxon>
        <taxon>Salmonidae</taxon>
        <taxon>Salmoninae</taxon>
        <taxon>Oncorhynchus</taxon>
    </lineage>
</organism>
<dbReference type="PRINTS" id="PR00503">
    <property type="entry name" value="BROMODOMAIN"/>
</dbReference>
<dbReference type="PROSITE" id="PS50089">
    <property type="entry name" value="ZF_RING_2"/>
    <property type="match status" value="1"/>
</dbReference>
<dbReference type="Gene3D" id="3.30.160.60">
    <property type="entry name" value="Classic Zinc Finger"/>
    <property type="match status" value="1"/>
</dbReference>
<evidence type="ECO:0000256" key="16">
    <source>
        <dbReference type="ARBA" id="ARBA00023163"/>
    </source>
</evidence>
<feature type="domain" description="RING-type" evidence="23">
    <location>
        <begin position="136"/>
        <end position="195"/>
    </location>
</feature>
<evidence type="ECO:0000256" key="5">
    <source>
        <dbReference type="ARBA" id="ARBA00022491"/>
    </source>
</evidence>
<feature type="domain" description="Bromo" evidence="21">
    <location>
        <begin position="1067"/>
        <end position="1123"/>
    </location>
</feature>
<feature type="region of interest" description="Disordered" evidence="20">
    <location>
        <begin position="1"/>
        <end position="126"/>
    </location>
</feature>
<dbReference type="GO" id="GO:0061630">
    <property type="term" value="F:ubiquitin protein ligase activity"/>
    <property type="evidence" value="ECO:0007669"/>
    <property type="project" value="UniProtKB-EC"/>
</dbReference>
<dbReference type="InterPro" id="IPR000315">
    <property type="entry name" value="Znf_B-box"/>
</dbReference>
<dbReference type="InterPro" id="IPR001841">
    <property type="entry name" value="Znf_RING"/>
</dbReference>
<dbReference type="PROSITE" id="PS50016">
    <property type="entry name" value="ZF_PHD_2"/>
    <property type="match status" value="1"/>
</dbReference>
<dbReference type="Pfam" id="PF00439">
    <property type="entry name" value="Bromodomain"/>
    <property type="match status" value="1"/>
</dbReference>
<evidence type="ECO:0000256" key="6">
    <source>
        <dbReference type="ARBA" id="ARBA00022679"/>
    </source>
</evidence>
<dbReference type="CDD" id="cd05502">
    <property type="entry name" value="Bromo_tif1_like"/>
    <property type="match status" value="1"/>
</dbReference>
<comment type="subcellular location">
    <subcellularLocation>
        <location evidence="2">Nucleus</location>
    </subcellularLocation>
</comment>
<feature type="region of interest" description="Disordered" evidence="20">
    <location>
        <begin position="772"/>
        <end position="876"/>
    </location>
</feature>
<feature type="region of interest" description="Disordered" evidence="20">
    <location>
        <begin position="1016"/>
        <end position="1038"/>
    </location>
</feature>
<feature type="compositionally biased region" description="Low complexity" evidence="20">
    <location>
        <begin position="577"/>
        <end position="588"/>
    </location>
</feature>
<dbReference type="PROSITE" id="PS00518">
    <property type="entry name" value="ZF_RING_1"/>
    <property type="match status" value="1"/>
</dbReference>
<keyword evidence="11" id="KW-0862">Zinc</keyword>
<evidence type="ECO:0000256" key="12">
    <source>
        <dbReference type="ARBA" id="ARBA00023015"/>
    </source>
</evidence>
<evidence type="ECO:0000256" key="1">
    <source>
        <dbReference type="ARBA" id="ARBA00000900"/>
    </source>
</evidence>
<sequence>MADNKGEEDMESASKLNSEPRGEDSEDPELKDVNSVIVIEPDSKEGDDLLSQENISQMPTPANVGGGGDASSNSAGAGGAGSTSSSPVGNTNGGTTESSGAGDIAGTSPTFTTEMSPPPTVPPANPVTPINLMDTCAVCKQSLQTRDCEPKLLPCLHSFCLKCIPQPERQVTVQVPGPNGQPDTHIVNVMRCIVCCQDCKQSDIIDNYFVKDTTEASNTSDEKSALMCTSCEDNADTIGFCAECGEWLCKTCIEAHQRVKITKDHKIRKKEDVSEESVSASGQRPVFCPVHKQEPLKLFCETCDTLTCRDCQLLEHKEHRYQFLEEAFQNQKGFIETHMAKLQEKKTYVHYSHAHVTSRLKEVTETHRKVEHEIKIAVFTLINEINKKGKCLLQQLESVTKERSMKLFSQQTDIANLARQILHVLNFTHSAINSGSSTALLYSKRLIIYQLRKVLKAGLEPVPQANGSVRFFCDPTFWAKNVVNLGNLVIEKMPQAQHPPNIMVGPISPGHGHPGHGKHPGQINLAQLRLQHMQQQAFAQQKQQQQQHQQPHQQQQQHQQRIQEQMRIASQMSQQHPRQGGPPMVQQQPPRLISMQAQQRGPMNGGPLMYPPHHMRLAPGQGRMPSPSAQPRMPNGQQYPPMMQPQLQRQLTIDSEMSHHRFRLLHLTGHSNPGHAGPFPVASLHNVSAANPTSPTSASMASAHAHRGPASPIVGAIELIPSVTNPENLPCLPDIPPIQLEDAGSSSLDALLSRWISASTYPQLGLWPPVDMNPSPGLSTHSPGSSGLSNSHTPVRPSSTSSTGSRGSCGSAGRPVPASAPMEQQVKVKQEPGIEKGCGFSGTTTSNVKTERVKDGGRSACMMSSPEISRTPPLPVLGSVASASSVQDALKKLGEHVKTEPQDQEACSGANGPSKAPSTSPSTKASDAPLTNSKGAGPATLRTPRTAMGTNQSGAGGKDDDPNEDWCAVCNNGGELLCCDRCPKVFHITCHIPTLKCSPSGEWMCTFCRSLASPEMEYEPDDEPRGEKDTNEQGLSPEDQRRCERLLLNVFCHELSEGFQEPVPPSIPNYYKIIKKPMDLTLVKQKLQLKHVQHYQSPIEFVSDVRLVFSNCAKYNEEYARTHSKAMAAVQNSTGRSSQMSRIIQVYDEEKQSNVQADSEVAQAGKAVSLYFEERLLELYPDESFPEVPEEPEAPVGEGEEADLTEDSEDEFVQPKRKRLKTDEKMLHIK</sequence>
<dbReference type="InterPro" id="IPR001487">
    <property type="entry name" value="Bromodomain"/>
</dbReference>
<feature type="domain" description="B box-type" evidence="24">
    <location>
        <begin position="283"/>
        <end position="324"/>
    </location>
</feature>
<keyword evidence="17" id="KW-0539">Nucleus</keyword>
<dbReference type="PROSITE" id="PS50119">
    <property type="entry name" value="ZF_BBOX"/>
    <property type="match status" value="2"/>
</dbReference>
<evidence type="ECO:0000256" key="13">
    <source>
        <dbReference type="ARBA" id="ARBA00023054"/>
    </source>
</evidence>
<dbReference type="InterPro" id="IPR036427">
    <property type="entry name" value="Bromodomain-like_sf"/>
</dbReference>
<feature type="compositionally biased region" description="Basic and acidic residues" evidence="20">
    <location>
        <begin position="18"/>
        <end position="32"/>
    </location>
</feature>
<dbReference type="PANTHER" id="PTHR45915">
    <property type="entry name" value="TRANSCRIPTION INTERMEDIARY FACTOR"/>
    <property type="match status" value="1"/>
</dbReference>
<dbReference type="GO" id="GO:0003677">
    <property type="term" value="F:DNA binding"/>
    <property type="evidence" value="ECO:0007669"/>
    <property type="project" value="UniProtKB-KW"/>
</dbReference>
<dbReference type="GeneID" id="109908051"/>
<evidence type="ECO:0000259" key="23">
    <source>
        <dbReference type="PROSITE" id="PS50089"/>
    </source>
</evidence>
<dbReference type="GO" id="GO:0005634">
    <property type="term" value="C:nucleus"/>
    <property type="evidence" value="ECO:0007669"/>
    <property type="project" value="UniProtKB-SubCell"/>
</dbReference>
<dbReference type="FunFam" id="3.30.160.60:FF:000074">
    <property type="entry name" value="Tripartite motif containing 66"/>
    <property type="match status" value="1"/>
</dbReference>
<feature type="compositionally biased region" description="Pro residues" evidence="20">
    <location>
        <begin position="116"/>
        <end position="126"/>
    </location>
</feature>
<feature type="compositionally biased region" description="Basic and acidic residues" evidence="20">
    <location>
        <begin position="1221"/>
        <end position="1230"/>
    </location>
</feature>
<proteinExistence type="predicted"/>
<dbReference type="InterPro" id="IPR003649">
    <property type="entry name" value="Bbox_C"/>
</dbReference>
<feature type="domain" description="PHD-type" evidence="22">
    <location>
        <begin position="964"/>
        <end position="1011"/>
    </location>
</feature>
<dbReference type="Proteomes" id="UP000694557">
    <property type="component" value="Unassembled WGS sequence"/>
</dbReference>
<feature type="compositionally biased region" description="Low complexity" evidence="20">
    <location>
        <begin position="532"/>
        <end position="565"/>
    </location>
</feature>
<evidence type="ECO:0000313" key="26">
    <source>
        <dbReference type="Proteomes" id="UP000694557"/>
    </source>
</evidence>